<evidence type="ECO:0000313" key="1">
    <source>
        <dbReference type="EMBL" id="KAK7205944.1"/>
    </source>
</evidence>
<sequence>MDPAEEVAAGQLSALLSALQFPSSDPASAVPLLRDCVRLLPDLKYARDVAALTRMIMLSPSIWPDDSQILTQATAHPVGLFVHDAFRTVLRVRANSKAVVSHPSAKDDTTLFVNAMIAGLATCANVPSHCVCALAGIMSASPVAGAMRETQSAFVEALNNISHNAPAIDDPVSFSISATVAYSITSQSFKAKIHVSPSLLSILANVLFAPEMHADVKPYAGPLALFTGELYRFMATSSDLNLSLIPLSIIFESSVRFRRVEAAKETAFAMVSVLTGLADGIQSRASRKWHMFAGPDALEVDISKQIILILRNLSTTVYRMSVDGFAAQSYLHSAAVGILLSSGYPPVDDLVKDLQTTDADAELLFELNTAEKILLSSPASSPLPSSVLAQIVKPAQKIIAATTKPSGSSISRGIYEAAHAVFLASLFIPALAIDNVRYVHSTYLPSVLVLYESNIISDKQLTAVVRSLSSAFTPGSGILCSAAPTFGEDVLIPAIRGAIKGPKTQFLIGIYVDAVLACIPPERVEFWLSRVEQTRPVIAERIKLGEIPSVCTEGVVRWWFSTAEEGDMVNSRL</sequence>
<protein>
    <submittedName>
        <fullName evidence="1">Uncharacterized protein</fullName>
    </submittedName>
</protein>
<organism evidence="1 2">
    <name type="scientific">Myxozyma melibiosi</name>
    <dbReference type="NCBI Taxonomy" id="54550"/>
    <lineage>
        <taxon>Eukaryota</taxon>
        <taxon>Fungi</taxon>
        <taxon>Dikarya</taxon>
        <taxon>Ascomycota</taxon>
        <taxon>Saccharomycotina</taxon>
        <taxon>Lipomycetes</taxon>
        <taxon>Lipomycetales</taxon>
        <taxon>Lipomycetaceae</taxon>
        <taxon>Myxozyma</taxon>
    </lineage>
</organism>
<dbReference type="RefSeq" id="XP_064768977.1">
    <property type="nucleotide sequence ID" value="XM_064912453.1"/>
</dbReference>
<reference evidence="1 2" key="1">
    <citation type="submission" date="2024-03" db="EMBL/GenBank/DDBJ databases">
        <title>Genome-scale model development and genomic sequencing of the oleaginous clade Lipomyces.</title>
        <authorList>
            <consortium name="Lawrence Berkeley National Laboratory"/>
            <person name="Czajka J.J."/>
            <person name="Han Y."/>
            <person name="Kim J."/>
            <person name="Mondo S.J."/>
            <person name="Hofstad B.A."/>
            <person name="Robles A."/>
            <person name="Haridas S."/>
            <person name="Riley R."/>
            <person name="LaButti K."/>
            <person name="Pangilinan J."/>
            <person name="Andreopoulos W."/>
            <person name="Lipzen A."/>
            <person name="Yan J."/>
            <person name="Wang M."/>
            <person name="Ng V."/>
            <person name="Grigoriev I.V."/>
            <person name="Spatafora J.W."/>
            <person name="Magnuson J.K."/>
            <person name="Baker S.E."/>
            <person name="Pomraning K.R."/>
        </authorList>
    </citation>
    <scope>NUCLEOTIDE SEQUENCE [LARGE SCALE GENOMIC DNA]</scope>
    <source>
        <strain evidence="1 2">Phaff 52-87</strain>
    </source>
</reference>
<dbReference type="GeneID" id="90037965"/>
<gene>
    <name evidence="1" type="ORF">BZA70DRAFT_277478</name>
</gene>
<accession>A0ABR1F7W4</accession>
<name>A0ABR1F7W4_9ASCO</name>
<keyword evidence="2" id="KW-1185">Reference proteome</keyword>
<dbReference type="EMBL" id="JBBJBU010000004">
    <property type="protein sequence ID" value="KAK7205944.1"/>
    <property type="molecule type" value="Genomic_DNA"/>
</dbReference>
<evidence type="ECO:0000313" key="2">
    <source>
        <dbReference type="Proteomes" id="UP001498771"/>
    </source>
</evidence>
<comment type="caution">
    <text evidence="1">The sequence shown here is derived from an EMBL/GenBank/DDBJ whole genome shotgun (WGS) entry which is preliminary data.</text>
</comment>
<dbReference type="Proteomes" id="UP001498771">
    <property type="component" value="Unassembled WGS sequence"/>
</dbReference>
<proteinExistence type="predicted"/>